<feature type="transmembrane region" description="Helical" evidence="1">
    <location>
        <begin position="146"/>
        <end position="167"/>
    </location>
</feature>
<keyword evidence="1" id="KW-0472">Membrane</keyword>
<feature type="transmembrane region" description="Helical" evidence="1">
    <location>
        <begin position="92"/>
        <end position="111"/>
    </location>
</feature>
<dbReference type="VEuPathDB" id="FungiDB:ASPZODRAFT_780828"/>
<keyword evidence="3" id="KW-1185">Reference proteome</keyword>
<evidence type="ECO:0000313" key="2">
    <source>
        <dbReference type="EMBL" id="OJJ44366.1"/>
    </source>
</evidence>
<dbReference type="EMBL" id="KV878348">
    <property type="protein sequence ID" value="OJJ44366.1"/>
    <property type="molecule type" value="Genomic_DNA"/>
</dbReference>
<evidence type="ECO:0000256" key="1">
    <source>
        <dbReference type="SAM" id="Phobius"/>
    </source>
</evidence>
<reference evidence="3" key="1">
    <citation type="journal article" date="2017" name="Genome Biol.">
        <title>Comparative genomics reveals high biological diversity and specific adaptations in the industrially and medically important fungal genus Aspergillus.</title>
        <authorList>
            <person name="de Vries R.P."/>
            <person name="Riley R."/>
            <person name="Wiebenga A."/>
            <person name="Aguilar-Osorio G."/>
            <person name="Amillis S."/>
            <person name="Uchima C.A."/>
            <person name="Anderluh G."/>
            <person name="Asadollahi M."/>
            <person name="Askin M."/>
            <person name="Barry K."/>
            <person name="Battaglia E."/>
            <person name="Bayram O."/>
            <person name="Benocci T."/>
            <person name="Braus-Stromeyer S.A."/>
            <person name="Caldana C."/>
            <person name="Canovas D."/>
            <person name="Cerqueira G.C."/>
            <person name="Chen F."/>
            <person name="Chen W."/>
            <person name="Choi C."/>
            <person name="Clum A."/>
            <person name="Dos Santos R.A."/>
            <person name="Damasio A.R."/>
            <person name="Diallinas G."/>
            <person name="Emri T."/>
            <person name="Fekete E."/>
            <person name="Flipphi M."/>
            <person name="Freyberg S."/>
            <person name="Gallo A."/>
            <person name="Gournas C."/>
            <person name="Habgood R."/>
            <person name="Hainaut M."/>
            <person name="Harispe M.L."/>
            <person name="Henrissat B."/>
            <person name="Hilden K.S."/>
            <person name="Hope R."/>
            <person name="Hossain A."/>
            <person name="Karabika E."/>
            <person name="Karaffa L."/>
            <person name="Karanyi Z."/>
            <person name="Krasevec N."/>
            <person name="Kuo A."/>
            <person name="Kusch H."/>
            <person name="LaButti K."/>
            <person name="Lagendijk E.L."/>
            <person name="Lapidus A."/>
            <person name="Levasseur A."/>
            <person name="Lindquist E."/>
            <person name="Lipzen A."/>
            <person name="Logrieco A.F."/>
            <person name="MacCabe A."/>
            <person name="Maekelae M.R."/>
            <person name="Malavazi I."/>
            <person name="Melin P."/>
            <person name="Meyer V."/>
            <person name="Mielnichuk N."/>
            <person name="Miskei M."/>
            <person name="Molnar A.P."/>
            <person name="Mule G."/>
            <person name="Ngan C.Y."/>
            <person name="Orejas M."/>
            <person name="Orosz E."/>
            <person name="Ouedraogo J.P."/>
            <person name="Overkamp K.M."/>
            <person name="Park H.-S."/>
            <person name="Perrone G."/>
            <person name="Piumi F."/>
            <person name="Punt P.J."/>
            <person name="Ram A.F."/>
            <person name="Ramon A."/>
            <person name="Rauscher S."/>
            <person name="Record E."/>
            <person name="Riano-Pachon D.M."/>
            <person name="Robert V."/>
            <person name="Roehrig J."/>
            <person name="Ruller R."/>
            <person name="Salamov A."/>
            <person name="Salih N.S."/>
            <person name="Samson R.A."/>
            <person name="Sandor E."/>
            <person name="Sanguinetti M."/>
            <person name="Schuetze T."/>
            <person name="Sepcic K."/>
            <person name="Shelest E."/>
            <person name="Sherlock G."/>
            <person name="Sophianopoulou V."/>
            <person name="Squina F.M."/>
            <person name="Sun H."/>
            <person name="Susca A."/>
            <person name="Todd R.B."/>
            <person name="Tsang A."/>
            <person name="Unkles S.E."/>
            <person name="van de Wiele N."/>
            <person name="van Rossen-Uffink D."/>
            <person name="Oliveira J.V."/>
            <person name="Vesth T.C."/>
            <person name="Visser J."/>
            <person name="Yu J.-H."/>
            <person name="Zhou M."/>
            <person name="Andersen M.R."/>
            <person name="Archer D.B."/>
            <person name="Baker S.E."/>
            <person name="Benoit I."/>
            <person name="Brakhage A.A."/>
            <person name="Braus G.H."/>
            <person name="Fischer R."/>
            <person name="Frisvad J.C."/>
            <person name="Goldman G.H."/>
            <person name="Houbraken J."/>
            <person name="Oakley B."/>
            <person name="Pocsi I."/>
            <person name="Scazzocchio C."/>
            <person name="Seiboth B."/>
            <person name="vanKuyk P.A."/>
            <person name="Wortman J."/>
            <person name="Dyer P.S."/>
            <person name="Grigoriev I.V."/>
        </authorList>
    </citation>
    <scope>NUCLEOTIDE SEQUENCE [LARGE SCALE GENOMIC DNA]</scope>
    <source>
        <strain evidence="3">CBS 506.65</strain>
    </source>
</reference>
<accession>A0A1L9SB47</accession>
<organism evidence="2 3">
    <name type="scientific">Penicilliopsis zonata CBS 506.65</name>
    <dbReference type="NCBI Taxonomy" id="1073090"/>
    <lineage>
        <taxon>Eukaryota</taxon>
        <taxon>Fungi</taxon>
        <taxon>Dikarya</taxon>
        <taxon>Ascomycota</taxon>
        <taxon>Pezizomycotina</taxon>
        <taxon>Eurotiomycetes</taxon>
        <taxon>Eurotiomycetidae</taxon>
        <taxon>Eurotiales</taxon>
        <taxon>Aspergillaceae</taxon>
        <taxon>Penicilliopsis</taxon>
    </lineage>
</organism>
<evidence type="ECO:0000313" key="3">
    <source>
        <dbReference type="Proteomes" id="UP000184188"/>
    </source>
</evidence>
<sequence>MPHVRVRCWPAAPKSTRIPPSTFFFRIFSLPSTYSPPSISSIPSLPTLLGIACSSSPRSCLATQNSSCPALHTTSSTHHQVIPARQHHSSGLFCFLLLLLCALFSLLLLLFDPGFSHPRAYSTTGIPIFRTGSALLVSSRVLQPHFTTGSSLFSISCFALIFLPLSFPPHTSLAPPSVSGPVPSSVLRQQSLDPTTPSRILWNVYSVDTAVYTGSLRVYP</sequence>
<proteinExistence type="predicted"/>
<gene>
    <name evidence="2" type="ORF">ASPZODRAFT_780828</name>
</gene>
<keyword evidence="1" id="KW-1133">Transmembrane helix</keyword>
<dbReference type="Proteomes" id="UP000184188">
    <property type="component" value="Unassembled WGS sequence"/>
</dbReference>
<name>A0A1L9SB47_9EURO</name>
<dbReference type="AlphaFoldDB" id="A0A1L9SB47"/>
<dbReference type="RefSeq" id="XP_022578876.1">
    <property type="nucleotide sequence ID" value="XM_022730213.1"/>
</dbReference>
<dbReference type="GeneID" id="34616677"/>
<keyword evidence="1" id="KW-0812">Transmembrane</keyword>
<protein>
    <submittedName>
        <fullName evidence="2">Uncharacterized protein</fullName>
    </submittedName>
</protein>